<feature type="region of interest" description="Disordered" evidence="1">
    <location>
        <begin position="82"/>
        <end position="130"/>
    </location>
</feature>
<proteinExistence type="predicted"/>
<dbReference type="AlphaFoldDB" id="A0A8B9SAQ6"/>
<dbReference type="Ensembl" id="ENSAOWT00000019431.1">
    <property type="protein sequence ID" value="ENSAOWP00000017120.1"/>
    <property type="gene ID" value="ENSAOWG00000011714.1"/>
</dbReference>
<reference evidence="2" key="2">
    <citation type="submission" date="2025-09" db="UniProtKB">
        <authorList>
            <consortium name="Ensembl"/>
        </authorList>
    </citation>
    <scope>IDENTIFICATION</scope>
</reference>
<evidence type="ECO:0000313" key="2">
    <source>
        <dbReference type="Ensembl" id="ENSAOWP00000017120.1"/>
    </source>
</evidence>
<evidence type="ECO:0000256" key="1">
    <source>
        <dbReference type="SAM" id="MobiDB-lite"/>
    </source>
</evidence>
<sequence>MQTSGLKESCSVVGVQGAEPGGSRLVSGGGRLAVVPLTSPRLYFMLLQLVDLHLGALPAARLPRAALPRSLTHEALLLAVPQRGGPHTVGDQREESLLHLQPGTRKDIRGGTRRPAGEPGPRNHPGPSGR</sequence>
<name>A0A8B9SAQ6_APTOW</name>
<evidence type="ECO:0000313" key="3">
    <source>
        <dbReference type="Proteomes" id="UP000694424"/>
    </source>
</evidence>
<accession>A0A8B9SAQ6</accession>
<organism evidence="2 3">
    <name type="scientific">Apteryx owenii</name>
    <name type="common">Little spotted kiwi</name>
    <dbReference type="NCBI Taxonomy" id="8824"/>
    <lineage>
        <taxon>Eukaryota</taxon>
        <taxon>Metazoa</taxon>
        <taxon>Chordata</taxon>
        <taxon>Craniata</taxon>
        <taxon>Vertebrata</taxon>
        <taxon>Euteleostomi</taxon>
        <taxon>Archelosauria</taxon>
        <taxon>Archosauria</taxon>
        <taxon>Dinosauria</taxon>
        <taxon>Saurischia</taxon>
        <taxon>Theropoda</taxon>
        <taxon>Coelurosauria</taxon>
        <taxon>Aves</taxon>
        <taxon>Palaeognathae</taxon>
        <taxon>Apterygiformes</taxon>
        <taxon>Apterygidae</taxon>
        <taxon>Apteryx</taxon>
    </lineage>
</organism>
<protein>
    <submittedName>
        <fullName evidence="2">Uncharacterized protein</fullName>
    </submittedName>
</protein>
<reference evidence="2" key="1">
    <citation type="submission" date="2025-08" db="UniProtKB">
        <authorList>
            <consortium name="Ensembl"/>
        </authorList>
    </citation>
    <scope>IDENTIFICATION</scope>
</reference>
<dbReference type="Proteomes" id="UP000694424">
    <property type="component" value="Unplaced"/>
</dbReference>
<keyword evidence="3" id="KW-1185">Reference proteome</keyword>